<dbReference type="RefSeq" id="XP_024747004.1">
    <property type="nucleotide sequence ID" value="XM_024893588.1"/>
</dbReference>
<dbReference type="GeneID" id="36601706"/>
<keyword evidence="2" id="KW-1185">Reference proteome</keyword>
<dbReference type="EMBL" id="KZ680218">
    <property type="protein sequence ID" value="PTB63684.1"/>
    <property type="molecule type" value="Genomic_DNA"/>
</dbReference>
<organism evidence="1 2">
    <name type="scientific">Trichoderma citrinoviride</name>
    <dbReference type="NCBI Taxonomy" id="58853"/>
    <lineage>
        <taxon>Eukaryota</taxon>
        <taxon>Fungi</taxon>
        <taxon>Dikarya</taxon>
        <taxon>Ascomycota</taxon>
        <taxon>Pezizomycotina</taxon>
        <taxon>Sordariomycetes</taxon>
        <taxon>Hypocreomycetidae</taxon>
        <taxon>Hypocreales</taxon>
        <taxon>Hypocreaceae</taxon>
        <taxon>Trichoderma</taxon>
    </lineage>
</organism>
<accession>A0A2T4B2Z4</accession>
<proteinExistence type="predicted"/>
<evidence type="ECO:0000313" key="2">
    <source>
        <dbReference type="Proteomes" id="UP000241546"/>
    </source>
</evidence>
<protein>
    <submittedName>
        <fullName evidence="1">Uncharacterized protein</fullName>
    </submittedName>
</protein>
<dbReference type="OrthoDB" id="5236342at2759"/>
<dbReference type="AlphaFoldDB" id="A0A2T4B2Z4"/>
<evidence type="ECO:0000313" key="1">
    <source>
        <dbReference type="EMBL" id="PTB63684.1"/>
    </source>
</evidence>
<gene>
    <name evidence="1" type="ORF">BBK36DRAFT_1143399</name>
</gene>
<name>A0A2T4B2Z4_9HYPO</name>
<sequence length="119" mass="13970">MPDRETDSEAAAAVLRGQRRHFEGWHEFHVKDQTRLVAEGREIHIYPESGRNSFWIDDGTGPGGEPLDPGDRVRVYNAIVEFRTEKDKYPMRQTGNIVPNNDFKPYNYWTQLPIRERNR</sequence>
<reference evidence="2" key="1">
    <citation type="submission" date="2016-07" db="EMBL/GenBank/DDBJ databases">
        <title>Multiple horizontal gene transfer events from other fungi enriched the ability of initially mycotrophic Trichoderma (Ascomycota) to feed on dead plant biomass.</title>
        <authorList>
            <consortium name="DOE Joint Genome Institute"/>
            <person name="Atanasova L."/>
            <person name="Chenthamara K."/>
            <person name="Zhang J."/>
            <person name="Grujic M."/>
            <person name="Henrissat B."/>
            <person name="Kuo A."/>
            <person name="Aerts A."/>
            <person name="Salamov A."/>
            <person name="Lipzen A."/>
            <person name="Labutti K."/>
            <person name="Barry K."/>
            <person name="Miao Y."/>
            <person name="Rahimi M.J."/>
            <person name="Shen Q."/>
            <person name="Grigoriev I.V."/>
            <person name="Kubicek C.P."/>
            <person name="Druzhinina I.S."/>
        </authorList>
    </citation>
    <scope>NUCLEOTIDE SEQUENCE [LARGE SCALE GENOMIC DNA]</scope>
    <source>
        <strain evidence="2">TUCIM 6016</strain>
    </source>
</reference>
<dbReference type="Proteomes" id="UP000241546">
    <property type="component" value="Unassembled WGS sequence"/>
</dbReference>